<dbReference type="AlphaFoldDB" id="A0A6L5Z5Y9"/>
<dbReference type="PRINTS" id="PR00033">
    <property type="entry name" value="HTHASNC"/>
</dbReference>
<dbReference type="Pfam" id="PF13412">
    <property type="entry name" value="HTH_24"/>
    <property type="match status" value="1"/>
</dbReference>
<dbReference type="SMART" id="SM00344">
    <property type="entry name" value="HTH_ASNC"/>
    <property type="match status" value="1"/>
</dbReference>
<keyword evidence="6" id="KW-1185">Reference proteome</keyword>
<dbReference type="PANTHER" id="PTHR30154">
    <property type="entry name" value="LEUCINE-RESPONSIVE REGULATORY PROTEIN"/>
    <property type="match status" value="1"/>
</dbReference>
<dbReference type="CDD" id="cd00090">
    <property type="entry name" value="HTH_ARSR"/>
    <property type="match status" value="1"/>
</dbReference>
<feature type="domain" description="HTH asnC-type" evidence="4">
    <location>
        <begin position="3"/>
        <end position="64"/>
    </location>
</feature>
<dbReference type="GO" id="GO:0005829">
    <property type="term" value="C:cytosol"/>
    <property type="evidence" value="ECO:0007669"/>
    <property type="project" value="TreeGrafter"/>
</dbReference>
<keyword evidence="1" id="KW-0805">Transcription regulation</keyword>
<evidence type="ECO:0000313" key="6">
    <source>
        <dbReference type="Proteomes" id="UP000474957"/>
    </source>
</evidence>
<evidence type="ECO:0000256" key="3">
    <source>
        <dbReference type="ARBA" id="ARBA00023163"/>
    </source>
</evidence>
<dbReference type="Gene3D" id="1.10.10.10">
    <property type="entry name" value="Winged helix-like DNA-binding domain superfamily/Winged helix DNA-binding domain"/>
    <property type="match status" value="1"/>
</dbReference>
<keyword evidence="3" id="KW-0804">Transcription</keyword>
<dbReference type="PANTHER" id="PTHR30154:SF34">
    <property type="entry name" value="TRANSCRIPTIONAL REGULATOR AZLB"/>
    <property type="match status" value="1"/>
</dbReference>
<evidence type="ECO:0000256" key="2">
    <source>
        <dbReference type="ARBA" id="ARBA00023125"/>
    </source>
</evidence>
<dbReference type="InterPro" id="IPR011008">
    <property type="entry name" value="Dimeric_a/b-barrel"/>
</dbReference>
<evidence type="ECO:0000256" key="1">
    <source>
        <dbReference type="ARBA" id="ARBA00023015"/>
    </source>
</evidence>
<organism evidence="5 6">
    <name type="scientific">Halovulum marinum</name>
    <dbReference type="NCBI Taxonomy" id="2662447"/>
    <lineage>
        <taxon>Bacteria</taxon>
        <taxon>Pseudomonadati</taxon>
        <taxon>Pseudomonadota</taxon>
        <taxon>Alphaproteobacteria</taxon>
        <taxon>Rhodobacterales</taxon>
        <taxon>Paracoccaceae</taxon>
        <taxon>Halovulum</taxon>
    </lineage>
</organism>
<dbReference type="Gene3D" id="3.30.70.920">
    <property type="match status" value="1"/>
</dbReference>
<evidence type="ECO:0000313" key="5">
    <source>
        <dbReference type="EMBL" id="MSU91464.1"/>
    </source>
</evidence>
<dbReference type="InterPro" id="IPR011991">
    <property type="entry name" value="ArsR-like_HTH"/>
</dbReference>
<dbReference type="InterPro" id="IPR036390">
    <property type="entry name" value="WH_DNA-bd_sf"/>
</dbReference>
<dbReference type="Pfam" id="PF01037">
    <property type="entry name" value="AsnC_trans_reg"/>
    <property type="match status" value="1"/>
</dbReference>
<dbReference type="InterPro" id="IPR036388">
    <property type="entry name" value="WH-like_DNA-bd_sf"/>
</dbReference>
<dbReference type="InterPro" id="IPR000485">
    <property type="entry name" value="AsnC-type_HTH_dom"/>
</dbReference>
<dbReference type="PROSITE" id="PS50956">
    <property type="entry name" value="HTH_ASNC_2"/>
    <property type="match status" value="1"/>
</dbReference>
<dbReference type="Proteomes" id="UP000474957">
    <property type="component" value="Unassembled WGS sequence"/>
</dbReference>
<reference evidence="5 6" key="1">
    <citation type="submission" date="2019-10" db="EMBL/GenBank/DDBJ databases">
        <title>Cognatihalovulum marinum gen. nov. sp. nov., a new member of the family Rhodobacteraceae isolated from deep seawater of the Northwest Indian Ocean.</title>
        <authorList>
            <person name="Ruan C."/>
            <person name="Wang J."/>
            <person name="Zheng X."/>
            <person name="Song L."/>
            <person name="Zhu Y."/>
            <person name="Huang Y."/>
            <person name="Lu Z."/>
            <person name="Du W."/>
            <person name="Huang L."/>
            <person name="Dai X."/>
        </authorList>
    </citation>
    <scope>NUCLEOTIDE SEQUENCE [LARGE SCALE GENOMIC DNA]</scope>
    <source>
        <strain evidence="5 6">2CG4</strain>
    </source>
</reference>
<dbReference type="GO" id="GO:0006355">
    <property type="term" value="P:regulation of DNA-templated transcription"/>
    <property type="evidence" value="ECO:0007669"/>
    <property type="project" value="UniProtKB-ARBA"/>
</dbReference>
<dbReference type="EMBL" id="WIND01000020">
    <property type="protein sequence ID" value="MSU91464.1"/>
    <property type="molecule type" value="Genomic_DNA"/>
</dbReference>
<protein>
    <submittedName>
        <fullName evidence="5">Winged helix-turn-helix transcriptional regulator</fullName>
    </submittedName>
</protein>
<sequence>MKLDSRDLAILQVLAREGRIAKTALAERVNLGASACAERLGRLEKAGAIDGYRAEVALRRLAPHVTVFVLAELGAHRAESFQRFEAVVARHDEITGCWALGGGYDYLLQVVTADIDAYQRLMDALLEQNAGLARYFSYIVTKPVKSAPPPLDLLIPDASG</sequence>
<dbReference type="InterPro" id="IPR019887">
    <property type="entry name" value="Tscrpt_reg_AsnC/Lrp_C"/>
</dbReference>
<name>A0A6L5Z5Y9_9RHOB</name>
<evidence type="ECO:0000259" key="4">
    <source>
        <dbReference type="PROSITE" id="PS50956"/>
    </source>
</evidence>
<dbReference type="SUPFAM" id="SSF46785">
    <property type="entry name" value="Winged helix' DNA-binding domain"/>
    <property type="match status" value="1"/>
</dbReference>
<dbReference type="InterPro" id="IPR019888">
    <property type="entry name" value="Tscrpt_reg_AsnC-like"/>
</dbReference>
<dbReference type="GO" id="GO:0043200">
    <property type="term" value="P:response to amino acid"/>
    <property type="evidence" value="ECO:0007669"/>
    <property type="project" value="TreeGrafter"/>
</dbReference>
<accession>A0A6L5Z5Y9</accession>
<dbReference type="GO" id="GO:0043565">
    <property type="term" value="F:sequence-specific DNA binding"/>
    <property type="evidence" value="ECO:0007669"/>
    <property type="project" value="InterPro"/>
</dbReference>
<proteinExistence type="predicted"/>
<keyword evidence="2" id="KW-0238">DNA-binding</keyword>
<comment type="caution">
    <text evidence="5">The sequence shown here is derived from an EMBL/GenBank/DDBJ whole genome shotgun (WGS) entry which is preliminary data.</text>
</comment>
<gene>
    <name evidence="5" type="ORF">GE300_17945</name>
</gene>
<dbReference type="SUPFAM" id="SSF54909">
    <property type="entry name" value="Dimeric alpha+beta barrel"/>
    <property type="match status" value="1"/>
</dbReference>